<organism evidence="1 2">
    <name type="scientific">Reticulibacter mediterranei</name>
    <dbReference type="NCBI Taxonomy" id="2778369"/>
    <lineage>
        <taxon>Bacteria</taxon>
        <taxon>Bacillati</taxon>
        <taxon>Chloroflexota</taxon>
        <taxon>Ktedonobacteria</taxon>
        <taxon>Ktedonobacterales</taxon>
        <taxon>Reticulibacteraceae</taxon>
        <taxon>Reticulibacter</taxon>
    </lineage>
</organism>
<name>A0A8J3IWL2_9CHLR</name>
<proteinExistence type="predicted"/>
<dbReference type="AlphaFoldDB" id="A0A8J3IWL2"/>
<dbReference type="EMBL" id="BNJK01000002">
    <property type="protein sequence ID" value="GHO99845.1"/>
    <property type="molecule type" value="Genomic_DNA"/>
</dbReference>
<keyword evidence="2" id="KW-1185">Reference proteome</keyword>
<evidence type="ECO:0000313" key="2">
    <source>
        <dbReference type="Proteomes" id="UP000597444"/>
    </source>
</evidence>
<sequence length="135" mass="15255">MARKNGRDLQRALNRGQKNNVSDRYVGYRELVPVLLYEVKQAAGSSCNCPPNCGCDKDLYCRFINGKLRSDEKRRVGEIGRKIDNELTQSLEYRAEVIGNLEDGGKPVVKVGKPVVKGIVNGAKWFVDFVDKHWE</sequence>
<dbReference type="RefSeq" id="WP_220210460.1">
    <property type="nucleotide sequence ID" value="NZ_BNJK01000002.1"/>
</dbReference>
<dbReference type="Proteomes" id="UP000597444">
    <property type="component" value="Unassembled WGS sequence"/>
</dbReference>
<evidence type="ECO:0000313" key="1">
    <source>
        <dbReference type="EMBL" id="GHO99845.1"/>
    </source>
</evidence>
<accession>A0A8J3IWL2</accession>
<reference evidence="1" key="1">
    <citation type="submission" date="2020-10" db="EMBL/GenBank/DDBJ databases">
        <title>Taxonomic study of unclassified bacteria belonging to the class Ktedonobacteria.</title>
        <authorList>
            <person name="Yabe S."/>
            <person name="Wang C.M."/>
            <person name="Zheng Y."/>
            <person name="Sakai Y."/>
            <person name="Cavaletti L."/>
            <person name="Monciardini P."/>
            <person name="Donadio S."/>
        </authorList>
    </citation>
    <scope>NUCLEOTIDE SEQUENCE</scope>
    <source>
        <strain evidence="1">ID150040</strain>
    </source>
</reference>
<gene>
    <name evidence="1" type="ORF">KSF_098930</name>
</gene>
<comment type="caution">
    <text evidence="1">The sequence shown here is derived from an EMBL/GenBank/DDBJ whole genome shotgun (WGS) entry which is preliminary data.</text>
</comment>
<protein>
    <submittedName>
        <fullName evidence="1">Uncharacterized protein</fullName>
    </submittedName>
</protein>